<dbReference type="Gene3D" id="3.40.50.300">
    <property type="entry name" value="P-loop containing nucleotide triphosphate hydrolases"/>
    <property type="match status" value="1"/>
</dbReference>
<dbReference type="SMART" id="SM00382">
    <property type="entry name" value="AAA"/>
    <property type="match status" value="1"/>
</dbReference>
<protein>
    <submittedName>
        <fullName evidence="5">ABC transporter ATP-binding protein</fullName>
    </submittedName>
</protein>
<evidence type="ECO:0000259" key="4">
    <source>
        <dbReference type="PROSITE" id="PS50893"/>
    </source>
</evidence>
<keyword evidence="2" id="KW-0547">Nucleotide-binding</keyword>
<dbReference type="NCBIfam" id="TIGR01727">
    <property type="entry name" value="oligo_HPY"/>
    <property type="match status" value="1"/>
</dbReference>
<evidence type="ECO:0000256" key="1">
    <source>
        <dbReference type="ARBA" id="ARBA00022448"/>
    </source>
</evidence>
<dbReference type="PANTHER" id="PTHR43230">
    <property type="entry name" value="ABC-TYPE DIPEPTIDE/OLIGOPEPTIDE TRANSPORT SYSTEM, ATPASE COMPONENT"/>
    <property type="match status" value="1"/>
</dbReference>
<dbReference type="PANTHER" id="PTHR43230:SF3">
    <property type="entry name" value="ABC-TYPE DIPEPTIDE_OLIGOPEPTIDE TRANSPORT SYSTEM, ATPASE COMPONENT"/>
    <property type="match status" value="1"/>
</dbReference>
<organism evidence="5 6">
    <name type="scientific">Catenulispora pinistramenti</name>
    <dbReference type="NCBI Taxonomy" id="2705254"/>
    <lineage>
        <taxon>Bacteria</taxon>
        <taxon>Bacillati</taxon>
        <taxon>Actinomycetota</taxon>
        <taxon>Actinomycetes</taxon>
        <taxon>Catenulisporales</taxon>
        <taxon>Catenulisporaceae</taxon>
        <taxon>Catenulispora</taxon>
    </lineage>
</organism>
<evidence type="ECO:0000313" key="5">
    <source>
        <dbReference type="EMBL" id="MBS2553956.1"/>
    </source>
</evidence>
<feature type="domain" description="ABC transporter" evidence="4">
    <location>
        <begin position="2"/>
        <end position="256"/>
    </location>
</feature>
<dbReference type="CDD" id="cd03257">
    <property type="entry name" value="ABC_NikE_OppD_transporters"/>
    <property type="match status" value="1"/>
</dbReference>
<keyword evidence="3 5" id="KW-0067">ATP-binding</keyword>
<dbReference type="RefSeq" id="WP_212021006.1">
    <property type="nucleotide sequence ID" value="NZ_JAAFYZ010000303.1"/>
</dbReference>
<dbReference type="PROSITE" id="PS00211">
    <property type="entry name" value="ABC_TRANSPORTER_1"/>
    <property type="match status" value="1"/>
</dbReference>
<dbReference type="Proteomes" id="UP000730482">
    <property type="component" value="Unassembled WGS sequence"/>
</dbReference>
<dbReference type="InterPro" id="IPR003439">
    <property type="entry name" value="ABC_transporter-like_ATP-bd"/>
</dbReference>
<dbReference type="GO" id="GO:0005524">
    <property type="term" value="F:ATP binding"/>
    <property type="evidence" value="ECO:0007669"/>
    <property type="project" value="UniProtKB-KW"/>
</dbReference>
<keyword evidence="1" id="KW-0813">Transport</keyword>
<evidence type="ECO:0000256" key="2">
    <source>
        <dbReference type="ARBA" id="ARBA00022741"/>
    </source>
</evidence>
<sequence length="368" mass="39281">MIQARGITRTYQTHGSFTGDRTVHALRGVDFTLPDGGAVSFIGESGCGKTTLGKILTGLETFDGGELVVDGVELSKLRPRQREKYFRRIQMIHQDPYSALNPTRTVEATLGDPLRMRAKETGAPVSAWRERAAELLTLVGLEPAAVLPKYPHQLSGGQRQRVVIARALTVDPTVLIADEAVSMIDVSMRLGILSLLRDLRARLGISLVFITHDVATARYVGDGGELHVIYRGEVVERGLTDEVILSPVHPYTQCLLSAVPVMRGLEEPGPDRTAPTAALDERTPTPGCLFQPRCPFAGAQCAETHPVLVPFGADAVGTDAAEANVTGADVTGADVTGADATEESGHVHACFYPESRRVVGVEVGAASA</sequence>
<proteinExistence type="predicted"/>
<accession>A0ABS5L6J7</accession>
<reference evidence="5 6" key="1">
    <citation type="submission" date="2020-02" db="EMBL/GenBank/DDBJ databases">
        <title>Acidophilic actinobacteria isolated from forest soil.</title>
        <authorList>
            <person name="Golinska P."/>
        </authorList>
    </citation>
    <scope>NUCLEOTIDE SEQUENCE [LARGE SCALE GENOMIC DNA]</scope>
    <source>
        <strain evidence="5 6">NL8</strain>
    </source>
</reference>
<evidence type="ECO:0000256" key="3">
    <source>
        <dbReference type="ARBA" id="ARBA00022840"/>
    </source>
</evidence>
<dbReference type="Pfam" id="PF00005">
    <property type="entry name" value="ABC_tran"/>
    <property type="match status" value="1"/>
</dbReference>
<dbReference type="InterPro" id="IPR003593">
    <property type="entry name" value="AAA+_ATPase"/>
</dbReference>
<gene>
    <name evidence="5" type="ORF">KGQ19_44595</name>
</gene>
<name>A0ABS5L6J7_9ACTN</name>
<dbReference type="InterPro" id="IPR027417">
    <property type="entry name" value="P-loop_NTPase"/>
</dbReference>
<dbReference type="PROSITE" id="PS50893">
    <property type="entry name" value="ABC_TRANSPORTER_2"/>
    <property type="match status" value="1"/>
</dbReference>
<keyword evidence="6" id="KW-1185">Reference proteome</keyword>
<evidence type="ECO:0000313" key="6">
    <source>
        <dbReference type="Proteomes" id="UP000730482"/>
    </source>
</evidence>
<dbReference type="EMBL" id="JAAFYZ010000303">
    <property type="protein sequence ID" value="MBS2553956.1"/>
    <property type="molecule type" value="Genomic_DNA"/>
</dbReference>
<dbReference type="SUPFAM" id="SSF52540">
    <property type="entry name" value="P-loop containing nucleoside triphosphate hydrolases"/>
    <property type="match status" value="1"/>
</dbReference>
<dbReference type="InterPro" id="IPR013563">
    <property type="entry name" value="Oligopep_ABC_C"/>
</dbReference>
<comment type="caution">
    <text evidence="5">The sequence shown here is derived from an EMBL/GenBank/DDBJ whole genome shotgun (WGS) entry which is preliminary data.</text>
</comment>
<dbReference type="Pfam" id="PF08352">
    <property type="entry name" value="oligo_HPY"/>
    <property type="match status" value="1"/>
</dbReference>
<dbReference type="InterPro" id="IPR017871">
    <property type="entry name" value="ABC_transporter-like_CS"/>
</dbReference>